<dbReference type="InterPro" id="IPR006439">
    <property type="entry name" value="HAD-SF_hydro_IA"/>
</dbReference>
<proteinExistence type="predicted"/>
<evidence type="ECO:0000256" key="1">
    <source>
        <dbReference type="SAM" id="MobiDB-lite"/>
    </source>
</evidence>
<feature type="region of interest" description="Disordered" evidence="1">
    <location>
        <begin position="201"/>
        <end position="239"/>
    </location>
</feature>
<dbReference type="InterPro" id="IPR023214">
    <property type="entry name" value="HAD_sf"/>
</dbReference>
<protein>
    <submittedName>
        <fullName evidence="2">HAD-IA family hydrolase</fullName>
    </submittedName>
</protein>
<evidence type="ECO:0000313" key="2">
    <source>
        <dbReference type="EMBL" id="MFC4493257.1"/>
    </source>
</evidence>
<dbReference type="GO" id="GO:0016787">
    <property type="term" value="F:hydrolase activity"/>
    <property type="evidence" value="ECO:0007669"/>
    <property type="project" value="UniProtKB-KW"/>
</dbReference>
<dbReference type="PANTHER" id="PTHR43611">
    <property type="entry name" value="ALPHA-D-GLUCOSE 1-PHOSPHATE PHOSPHATASE"/>
    <property type="match status" value="1"/>
</dbReference>
<organism evidence="2 3">
    <name type="scientific">Streptomyces ovatisporus</name>
    <dbReference type="NCBI Taxonomy" id="1128682"/>
    <lineage>
        <taxon>Bacteria</taxon>
        <taxon>Bacillati</taxon>
        <taxon>Actinomycetota</taxon>
        <taxon>Actinomycetes</taxon>
        <taxon>Kitasatosporales</taxon>
        <taxon>Streptomycetaceae</taxon>
        <taxon>Streptomyces</taxon>
    </lineage>
</organism>
<dbReference type="RefSeq" id="WP_386442821.1">
    <property type="nucleotide sequence ID" value="NZ_JBHSFH010000003.1"/>
</dbReference>
<dbReference type="EMBL" id="JBHSFH010000003">
    <property type="protein sequence ID" value="MFC4493257.1"/>
    <property type="molecule type" value="Genomic_DNA"/>
</dbReference>
<reference evidence="3" key="1">
    <citation type="journal article" date="2019" name="Int. J. Syst. Evol. Microbiol.">
        <title>The Global Catalogue of Microorganisms (GCM) 10K type strain sequencing project: providing services to taxonomists for standard genome sequencing and annotation.</title>
        <authorList>
            <consortium name="The Broad Institute Genomics Platform"/>
            <consortium name="The Broad Institute Genome Sequencing Center for Infectious Disease"/>
            <person name="Wu L."/>
            <person name="Ma J."/>
        </authorList>
    </citation>
    <scope>NUCLEOTIDE SEQUENCE [LARGE SCALE GENOMIC DNA]</scope>
    <source>
        <strain evidence="3">CGMCC 4.7357</strain>
    </source>
</reference>
<dbReference type="Proteomes" id="UP001595997">
    <property type="component" value="Unassembled WGS sequence"/>
</dbReference>
<keyword evidence="3" id="KW-1185">Reference proteome</keyword>
<dbReference type="NCBIfam" id="TIGR01509">
    <property type="entry name" value="HAD-SF-IA-v3"/>
    <property type="match status" value="1"/>
</dbReference>
<evidence type="ECO:0000313" key="3">
    <source>
        <dbReference type="Proteomes" id="UP001595997"/>
    </source>
</evidence>
<dbReference type="SUPFAM" id="SSF56784">
    <property type="entry name" value="HAD-like"/>
    <property type="match status" value="1"/>
</dbReference>
<gene>
    <name evidence="2" type="ORF">ACFPA8_03800</name>
</gene>
<name>A0ABV9A222_9ACTN</name>
<sequence>MLCDIDNVIRFYDHAELARLERESGLTPGITAQVAFEPAIDHPLLLGRIGKQEWVESIARGLRTRAPVSEDQARELGTALATAPFRADATVVGMLQRVRVRMPLVLVSNASLELEEELASLGLSQLAHHVVDSARTGVVKPDRRIYEIAAERAGAAVGRCLFVDDRRENVDAAVAMGMTGAHYREHADLREALGPLLEAQAGRAPGGAGERPGRRGAFRAVRRPAAGGAGDRAARAPDL</sequence>
<dbReference type="Pfam" id="PF00702">
    <property type="entry name" value="Hydrolase"/>
    <property type="match status" value="1"/>
</dbReference>
<dbReference type="PANTHER" id="PTHR43611:SF3">
    <property type="entry name" value="FLAVIN MONONUCLEOTIDE HYDROLASE 1, CHLOROPLATIC"/>
    <property type="match status" value="1"/>
</dbReference>
<accession>A0ABV9A222</accession>
<keyword evidence="2" id="KW-0378">Hydrolase</keyword>
<comment type="caution">
    <text evidence="2">The sequence shown here is derived from an EMBL/GenBank/DDBJ whole genome shotgun (WGS) entry which is preliminary data.</text>
</comment>
<dbReference type="InterPro" id="IPR036412">
    <property type="entry name" value="HAD-like_sf"/>
</dbReference>
<dbReference type="Gene3D" id="3.40.50.1000">
    <property type="entry name" value="HAD superfamily/HAD-like"/>
    <property type="match status" value="1"/>
</dbReference>